<gene>
    <name evidence="5" type="primary">LOC108039959</name>
    <name evidence="3" type="synonym">108039959</name>
</gene>
<reference evidence="3" key="3">
    <citation type="submission" date="2025-05" db="UniProtKB">
        <authorList>
            <consortium name="EnsemblMetazoa"/>
        </authorList>
    </citation>
    <scope>IDENTIFICATION</scope>
</reference>
<evidence type="ECO:0000313" key="4">
    <source>
        <dbReference type="Proteomes" id="UP001652680"/>
    </source>
</evidence>
<protein>
    <submittedName>
        <fullName evidence="5">Basic-leucine zipper transcription factor A</fullName>
    </submittedName>
</protein>
<evidence type="ECO:0000313" key="5">
    <source>
        <dbReference type="RefSeq" id="XP_016972643.1"/>
    </source>
</evidence>
<sequence length="608" mass="66608">MHSLRLLVLLGALLATQGRVLDQEKIPEIVASPADLKPLEVKQEVVNEIRKTEPQLIGNVNSQEQPTNPISEETKESQPQVAIEQSQSHLPNSIGSEETPSEAIKPVEVIPAVTKGNQESQSQLTNSIVSQDASSKTKKTEESEPAVTKGNQESISQLANSINSQVAPSEPIKPVKVDPEAAKGNQETPAQLSNTINSEGVQASTEEKQPTSNEINKELPKQEVGPQNSAKQGRDNKIQFAYGQPGQTQTQNQDQLISVQDLEKIFKNQGVQFQSLDQYQNLFNKFQPQYVSVVNTPDANTHNQAHYYPNQKKPGFPFSFLPNPFEKNEPTYVRPSPTTSSTTVVSTSSTTSSTTDASSSSTTSSTTDVSSSSTTDVTQHTHNHIHIHEETKPFPFLPNPFTDFPKVVGLSLVLLPNPFYVNKSNSQTHQAGEYQYLGKFRAFSEEEPQKQQQSQKPNFYLIPNPFANLSNESQKEDGNVLLSVNLASLPLLVPAPEISQGKASSGSISFQDLIKAGNVHVSQPLKLPANNGLSQIQKEQAAIHQLILNHLSEQTNLFQKQSLGNGKRSQPAPSVAVQEEEESSVLFAVEIPKSIYRFFKGIFGGFSN</sequence>
<proteinExistence type="predicted"/>
<feature type="compositionally biased region" description="Polar residues" evidence="1">
    <location>
        <begin position="116"/>
        <end position="134"/>
    </location>
</feature>
<feature type="compositionally biased region" description="Low complexity" evidence="1">
    <location>
        <begin position="338"/>
        <end position="380"/>
    </location>
</feature>
<dbReference type="EnsemblMetazoa" id="XM_017117154.2">
    <property type="protein sequence ID" value="XP_016972643.1"/>
    <property type="gene ID" value="LOC108039959"/>
</dbReference>
<feature type="compositionally biased region" description="Polar residues" evidence="1">
    <location>
        <begin position="149"/>
        <end position="167"/>
    </location>
</feature>
<dbReference type="AlphaFoldDB" id="A0A6P4EBW8"/>
<feature type="compositionally biased region" description="Polar residues" evidence="1">
    <location>
        <begin position="185"/>
        <end position="204"/>
    </location>
</feature>
<evidence type="ECO:0000256" key="2">
    <source>
        <dbReference type="SAM" id="SignalP"/>
    </source>
</evidence>
<keyword evidence="2" id="KW-0732">Signal</keyword>
<dbReference type="OrthoDB" id="7873131at2759"/>
<feature type="region of interest" description="Disordered" evidence="1">
    <location>
        <begin position="116"/>
        <end position="233"/>
    </location>
</feature>
<feature type="compositionally biased region" description="Polar residues" evidence="1">
    <location>
        <begin position="58"/>
        <end position="98"/>
    </location>
</feature>
<evidence type="ECO:0000313" key="3">
    <source>
        <dbReference type="EnsemblMetazoa" id="XP_016972643.1"/>
    </source>
</evidence>
<dbReference type="RefSeq" id="XP_016972643.1">
    <property type="nucleotide sequence ID" value="XM_017117154.1"/>
</dbReference>
<feature type="region of interest" description="Disordered" evidence="1">
    <location>
        <begin position="56"/>
        <end position="104"/>
    </location>
</feature>
<feature type="region of interest" description="Disordered" evidence="1">
    <location>
        <begin position="327"/>
        <end position="385"/>
    </location>
</feature>
<organism evidence="5">
    <name type="scientific">Drosophila rhopaloa</name>
    <name type="common">Fruit fly</name>
    <dbReference type="NCBI Taxonomy" id="1041015"/>
    <lineage>
        <taxon>Eukaryota</taxon>
        <taxon>Metazoa</taxon>
        <taxon>Ecdysozoa</taxon>
        <taxon>Arthropoda</taxon>
        <taxon>Hexapoda</taxon>
        <taxon>Insecta</taxon>
        <taxon>Pterygota</taxon>
        <taxon>Neoptera</taxon>
        <taxon>Endopterygota</taxon>
        <taxon>Diptera</taxon>
        <taxon>Brachycera</taxon>
        <taxon>Muscomorpha</taxon>
        <taxon>Ephydroidea</taxon>
        <taxon>Drosophilidae</taxon>
        <taxon>Drosophila</taxon>
        <taxon>Sophophora</taxon>
    </lineage>
</organism>
<reference evidence="5" key="2">
    <citation type="submission" date="2025-04" db="UniProtKB">
        <authorList>
            <consortium name="RefSeq"/>
        </authorList>
    </citation>
    <scope>IDENTIFICATION</scope>
</reference>
<keyword evidence="4" id="KW-1185">Reference proteome</keyword>
<feature type="chain" id="PRO_5028266632" evidence="2">
    <location>
        <begin position="19"/>
        <end position="608"/>
    </location>
</feature>
<evidence type="ECO:0000256" key="1">
    <source>
        <dbReference type="SAM" id="MobiDB-lite"/>
    </source>
</evidence>
<reference evidence="4" key="1">
    <citation type="journal article" date="2021" name="Elife">
        <title>Highly contiguous assemblies of 101 drosophilid genomes.</title>
        <authorList>
            <person name="Kim B.Y."/>
            <person name="Wang J.R."/>
            <person name="Miller D.E."/>
            <person name="Barmina O."/>
            <person name="Delaney E."/>
            <person name="Thompson A."/>
            <person name="Comeault A.A."/>
            <person name="Peede D."/>
            <person name="D'Agostino E.R."/>
            <person name="Pelaez J."/>
            <person name="Aguilar J.M."/>
            <person name="Haji D."/>
            <person name="Matsunaga T."/>
            <person name="Armstrong E.E."/>
            <person name="Zych M."/>
            <person name="Ogawa Y."/>
            <person name="Stamenkovic-Radak M."/>
            <person name="Jelic M."/>
            <person name="Veselinovic M.S."/>
            <person name="Tanaskovic M."/>
            <person name="Eric P."/>
            <person name="Gao J.J."/>
            <person name="Katoh T.K."/>
            <person name="Toda M.J."/>
            <person name="Watabe H."/>
            <person name="Watada M."/>
            <person name="Davis J.S."/>
            <person name="Moyle L.C."/>
            <person name="Manoli G."/>
            <person name="Bertolini E."/>
            <person name="Kostal V."/>
            <person name="Hawley R.S."/>
            <person name="Takahashi A."/>
            <person name="Jones C.D."/>
            <person name="Price D.K."/>
            <person name="Whiteman N."/>
            <person name="Kopp A."/>
            <person name="Matute D.R."/>
            <person name="Petrov D.A."/>
        </authorList>
    </citation>
    <scope>NUCLEOTIDE SEQUENCE [LARGE SCALE GENOMIC DNA]</scope>
</reference>
<feature type="compositionally biased region" description="Basic and acidic residues" evidence="1">
    <location>
        <begin position="205"/>
        <end position="221"/>
    </location>
</feature>
<feature type="signal peptide" evidence="2">
    <location>
        <begin position="1"/>
        <end position="18"/>
    </location>
</feature>
<dbReference type="Proteomes" id="UP001652680">
    <property type="component" value="Unassembled WGS sequence"/>
</dbReference>
<accession>A0A6P4EBW8</accession>
<dbReference type="GeneID" id="108039959"/>
<name>A0A6P4EBW8_DRORH</name>